<proteinExistence type="predicted"/>
<gene>
    <name evidence="1" type="ORF">ACM01_06405</name>
</gene>
<organism evidence="1 2">
    <name type="scientific">Streptomyces viridochromogenes</name>
    <dbReference type="NCBI Taxonomy" id="1938"/>
    <lineage>
        <taxon>Bacteria</taxon>
        <taxon>Bacillati</taxon>
        <taxon>Actinomycetota</taxon>
        <taxon>Actinomycetes</taxon>
        <taxon>Kitasatosporales</taxon>
        <taxon>Streptomycetaceae</taxon>
        <taxon>Streptomyces</taxon>
    </lineage>
</organism>
<sequence length="59" mass="6376">MCRITLGAGPVQSAVRYLTPARVLLKVGSDAVAPVYWSESRPLCTGMSRDGPWVWVGTL</sequence>
<evidence type="ECO:0000313" key="2">
    <source>
        <dbReference type="Proteomes" id="UP000037432"/>
    </source>
</evidence>
<reference evidence="1 2" key="1">
    <citation type="submission" date="2015-06" db="EMBL/GenBank/DDBJ databases">
        <authorList>
            <person name="Ju K.-S."/>
            <person name="Doroghazi J.R."/>
            <person name="Metcalf W.W."/>
        </authorList>
    </citation>
    <scope>NUCLEOTIDE SEQUENCE [LARGE SCALE GENOMIC DNA]</scope>
    <source>
        <strain evidence="1 2">NRRL 3414</strain>
    </source>
</reference>
<evidence type="ECO:0000313" key="1">
    <source>
        <dbReference type="EMBL" id="KMS76320.1"/>
    </source>
</evidence>
<name>A0A0J8CED6_STRVR</name>
<comment type="caution">
    <text evidence="1">The sequence shown here is derived from an EMBL/GenBank/DDBJ whole genome shotgun (WGS) entry which is preliminary data.</text>
</comment>
<dbReference type="EMBL" id="LFNT01000004">
    <property type="protein sequence ID" value="KMS76320.1"/>
    <property type="molecule type" value="Genomic_DNA"/>
</dbReference>
<dbReference type="AlphaFoldDB" id="A0A0J8CED6"/>
<dbReference type="Proteomes" id="UP000037432">
    <property type="component" value="Unassembled WGS sequence"/>
</dbReference>
<accession>A0A0J8CED6</accession>
<protein>
    <submittedName>
        <fullName evidence="1">Uncharacterized protein</fullName>
    </submittedName>
</protein>